<evidence type="ECO:0000313" key="5">
    <source>
        <dbReference type="Proteomes" id="UP000446719"/>
    </source>
</evidence>
<dbReference type="Proteomes" id="UP000261285">
    <property type="component" value="Unassembled WGS sequence"/>
</dbReference>
<evidence type="ECO:0000313" key="2">
    <source>
        <dbReference type="EMBL" id="NSE57848.1"/>
    </source>
</evidence>
<gene>
    <name evidence="3" type="ORF">DXB16_12695</name>
    <name evidence="2" type="ORF">G4332_06925</name>
    <name evidence="1" type="ORF">GT565_12535</name>
</gene>
<sequence>MGTYVWYSGMADYPLEKRKRIKENILKMLDAGGMMQIESVKNNNHELYVLSKPEKDQNNRILWNFNYFEDDMWETASLDCKDLQIYSNKVGNEEYKDVMIALYMLSELEDNDIGFTMCNGDIVSEEKYIGWINQILGTNYSFRKRFNLWENVVWYIENEKCEEMHISMKELFELIPKNLRYAAGGTELADLLWIINGTSSLLPKNVESNSYAYDIWLCQRAIQEIFIKDLEDEEEKILSLLQMPRNRRRSITDPVMKKLAKFTLFLPARIILFLYTEFTGDNFWEIWSAIKSGAYHDEKMKKYASKELELYRKIFIEGPIAPVTTSDFLSQDEYFTFWKTPPELGGEENYYISDWDRLYWWGKIEDVEITEEIDIWLNMLVKEYEMILNGKEQETENAFVDHIFNTMEYLNSFYGRIYLFKEFYNELLNNSHEVRYQAILDLLDKFGEKNKEIGRVYQKYGNKEWCMLSKNLKCNRGRMEIKRIISVMANKELRKKYFGF</sequence>
<dbReference type="EMBL" id="WWSB01000018">
    <property type="protein sequence ID" value="MZK18912.1"/>
    <property type="molecule type" value="Genomic_DNA"/>
</dbReference>
<accession>A0A3E5G7U8</accession>
<dbReference type="AlphaFoldDB" id="A0A3E5G7U8"/>
<protein>
    <submittedName>
        <fullName evidence="3">Uncharacterized protein</fullName>
    </submittedName>
</protein>
<dbReference type="RefSeq" id="WP_117598450.1">
    <property type="nucleotide sequence ID" value="NZ_CABMEZ010000018.1"/>
</dbReference>
<dbReference type="Proteomes" id="UP000446719">
    <property type="component" value="Unassembled WGS sequence"/>
</dbReference>
<name>A0A3E5G7U8_9FIRM</name>
<comment type="caution">
    <text evidence="3">The sequence shown here is derived from an EMBL/GenBank/DDBJ whole genome shotgun (WGS) entry which is preliminary data.</text>
</comment>
<evidence type="ECO:0000313" key="4">
    <source>
        <dbReference type="Proteomes" id="UP000261285"/>
    </source>
</evidence>
<dbReference type="EMBL" id="JAAIOD010000007">
    <property type="protein sequence ID" value="NSE57848.1"/>
    <property type="molecule type" value="Genomic_DNA"/>
</dbReference>
<reference evidence="1 5" key="2">
    <citation type="journal article" date="2019" name="Nat. Med.">
        <title>A library of human gut bacterial isolates paired with longitudinal multiomics data enables mechanistic microbiome research.</title>
        <authorList>
            <person name="Poyet M."/>
            <person name="Groussin M."/>
            <person name="Gibbons S.M."/>
            <person name="Avila-Pacheco J."/>
            <person name="Jiang X."/>
            <person name="Kearney S.M."/>
            <person name="Perrotta A.R."/>
            <person name="Berdy B."/>
            <person name="Zhao S."/>
            <person name="Lieberman T.D."/>
            <person name="Swanson P.K."/>
            <person name="Smith M."/>
            <person name="Roesemann S."/>
            <person name="Alexander J.E."/>
            <person name="Rich S.A."/>
            <person name="Livny J."/>
            <person name="Vlamakis H."/>
            <person name="Clish C."/>
            <person name="Bullock K."/>
            <person name="Deik A."/>
            <person name="Scott J."/>
            <person name="Pierce K.A."/>
            <person name="Xavier R.J."/>
            <person name="Alm E.J."/>
        </authorList>
    </citation>
    <scope>NUCLEOTIDE SEQUENCE [LARGE SCALE GENOMIC DNA]</scope>
    <source>
        <strain evidence="1 5">BIOML-A7</strain>
    </source>
</reference>
<reference evidence="3 4" key="1">
    <citation type="submission" date="2018-08" db="EMBL/GenBank/DDBJ databases">
        <title>A genome reference for cultivated species of the human gut microbiota.</title>
        <authorList>
            <person name="Zou Y."/>
            <person name="Xue W."/>
            <person name="Luo G."/>
        </authorList>
    </citation>
    <scope>NUCLEOTIDE SEQUENCE [LARGE SCALE GENOMIC DNA]</scope>
    <source>
        <strain evidence="3 4">OM02-16</strain>
    </source>
</reference>
<evidence type="ECO:0000313" key="3">
    <source>
        <dbReference type="EMBL" id="RGO30421.1"/>
    </source>
</evidence>
<proteinExistence type="predicted"/>
<reference evidence="2" key="4">
    <citation type="submission" date="2020-02" db="EMBL/GenBank/DDBJ databases">
        <authorList>
            <person name="Littmann E."/>
            <person name="Sorbara M."/>
        </authorList>
    </citation>
    <scope>NUCLEOTIDE SEQUENCE</scope>
    <source>
        <strain evidence="2">MSK.10.16</strain>
    </source>
</reference>
<reference evidence="2" key="3">
    <citation type="journal article" date="2020" name="Cell Host Microbe">
        <title>Functional and Genomic Variation between Human-Derived Isolates of Lachnospiraceae Reveals Inter- and Intra-Species Diversity.</title>
        <authorList>
            <person name="Sorbara M.T."/>
            <person name="Littmann E.R."/>
            <person name="Fontana E."/>
            <person name="Moody T.U."/>
            <person name="Kohout C.E."/>
            <person name="Gjonbalaj M."/>
            <person name="Eaton V."/>
            <person name="Seok R."/>
            <person name="Leiner I.M."/>
            <person name="Pamer E.G."/>
        </authorList>
    </citation>
    <scope>NUCLEOTIDE SEQUENCE</scope>
    <source>
        <strain evidence="2">MSK.10.16</strain>
    </source>
</reference>
<dbReference type="Proteomes" id="UP000724058">
    <property type="component" value="Unassembled WGS sequence"/>
</dbReference>
<organism evidence="3 4">
    <name type="scientific">Dorea longicatena</name>
    <dbReference type="NCBI Taxonomy" id="88431"/>
    <lineage>
        <taxon>Bacteria</taxon>
        <taxon>Bacillati</taxon>
        <taxon>Bacillota</taxon>
        <taxon>Clostridia</taxon>
        <taxon>Lachnospirales</taxon>
        <taxon>Lachnospiraceae</taxon>
        <taxon>Dorea</taxon>
    </lineage>
</organism>
<evidence type="ECO:0000313" key="1">
    <source>
        <dbReference type="EMBL" id="MZK18912.1"/>
    </source>
</evidence>
<dbReference type="EMBL" id="QSVN01000018">
    <property type="protein sequence ID" value="RGO30421.1"/>
    <property type="molecule type" value="Genomic_DNA"/>
</dbReference>